<reference evidence="2 3" key="1">
    <citation type="journal article" date="2014" name="Genome Biol. Evol.">
        <title>Molecular evolution of the substrate utilization strategies and putative virulence factors in mosquito-associated Spiroplasma species.</title>
        <authorList>
            <person name="Chang T.H."/>
            <person name="Lo W.S."/>
            <person name="Ku C."/>
            <person name="Chen L.L."/>
            <person name="Kuo C.H."/>
        </authorList>
    </citation>
    <scope>NUCLEOTIDE SEQUENCE [LARGE SCALE GENOMIC DNA]</scope>
    <source>
        <strain evidence="2">Ar-1343</strain>
    </source>
</reference>
<keyword evidence="3" id="KW-1185">Reference proteome</keyword>
<dbReference type="AlphaFoldDB" id="W6A9V5"/>
<dbReference type="Proteomes" id="UP000019265">
    <property type="component" value="Chromosome"/>
</dbReference>
<evidence type="ECO:0000313" key="3">
    <source>
        <dbReference type="Proteomes" id="UP000019265"/>
    </source>
</evidence>
<dbReference type="RefSeq" id="WP_025250892.1">
    <property type="nucleotide sequence ID" value="NZ_CP006934.1"/>
</dbReference>
<proteinExistence type="predicted"/>
<organism evidence="2 3">
    <name type="scientific">Spiroplasma sabaudiense Ar-1343</name>
    <dbReference type="NCBI Taxonomy" id="1276257"/>
    <lineage>
        <taxon>Bacteria</taxon>
        <taxon>Bacillati</taxon>
        <taxon>Mycoplasmatota</taxon>
        <taxon>Mollicutes</taxon>
        <taxon>Entomoplasmatales</taxon>
        <taxon>Spiroplasmataceae</taxon>
        <taxon>Spiroplasma</taxon>
    </lineage>
</organism>
<evidence type="ECO:0000256" key="1">
    <source>
        <dbReference type="SAM" id="Phobius"/>
    </source>
</evidence>
<keyword evidence="1" id="KW-0812">Transmembrane</keyword>
<dbReference type="HOGENOM" id="CLU_831299_0_0_14"/>
<accession>W6A9V5</accession>
<feature type="transmembrane region" description="Helical" evidence="1">
    <location>
        <begin position="238"/>
        <end position="262"/>
    </location>
</feature>
<dbReference type="OrthoDB" id="9900774at2"/>
<keyword evidence="1" id="KW-1133">Transmembrane helix</keyword>
<keyword evidence="1" id="KW-0472">Membrane</keyword>
<dbReference type="PATRIC" id="fig|1276257.3.peg.356"/>
<evidence type="ECO:0000313" key="2">
    <source>
        <dbReference type="EMBL" id="AHI53756.1"/>
    </source>
</evidence>
<name>W6A9V5_9MOLU</name>
<feature type="transmembrane region" description="Helical" evidence="1">
    <location>
        <begin position="274"/>
        <end position="300"/>
    </location>
</feature>
<gene>
    <name evidence="2" type="ORF">SSABA_v1c03470</name>
</gene>
<dbReference type="EMBL" id="CP006934">
    <property type="protein sequence ID" value="AHI53756.1"/>
    <property type="molecule type" value="Genomic_DNA"/>
</dbReference>
<protein>
    <recommendedName>
        <fullName evidence="4">Transmembrane protein</fullName>
    </recommendedName>
</protein>
<dbReference type="KEGG" id="ssab:SSABA_v1c03470"/>
<evidence type="ECO:0008006" key="4">
    <source>
        <dbReference type="Google" id="ProtNLM"/>
    </source>
</evidence>
<feature type="transmembrane region" description="Helical" evidence="1">
    <location>
        <begin position="206"/>
        <end position="226"/>
    </location>
</feature>
<feature type="transmembrane region" description="Helical" evidence="1">
    <location>
        <begin position="307"/>
        <end position="326"/>
    </location>
</feature>
<sequence length="334" mass="37324">MMKVIISSLATLFISATGINQVTTINNYLNPIENKSISQKISELDMEDENVWDDLKSLTKLQINEDFQDSSDDFSYLKSRSLDEVSNFAFDMSDDLIDQIEDLGLRSNENAELFDFAIEQNANYTNEFQEIADEEIAKWYENMINPQRVTPKLNDSRIFCIDPETGWNWCVDGDPEPKPTPPPTGYTEKDVKATKDFYRFLIELNVANLAITPLAIVASVASVVYWGSAWFFGISIPWAVACSVLAVGLSITSIALTFATLPYDVNDYRPVDKIYFAAAIIAIVLNIIAIVELACVALGITIATTTWAFPAGVFVADMIVLLISYFDLFNAFKV</sequence>